<dbReference type="RefSeq" id="WP_083947549.1">
    <property type="nucleotide sequence ID" value="NZ_FTOM01000001.1"/>
</dbReference>
<feature type="region of interest" description="Disordered" evidence="2">
    <location>
        <begin position="1"/>
        <end position="21"/>
    </location>
</feature>
<dbReference type="GO" id="GO:0009279">
    <property type="term" value="C:cell outer membrane"/>
    <property type="evidence" value="ECO:0007669"/>
    <property type="project" value="UniProtKB-SubCell"/>
</dbReference>
<dbReference type="AlphaFoldDB" id="A0A1N7K4H2"/>
<dbReference type="InterPro" id="IPR020889">
    <property type="entry name" value="LipoPS_assembly_LptD"/>
</dbReference>
<dbReference type="InterPro" id="IPR050218">
    <property type="entry name" value="LptD"/>
</dbReference>
<dbReference type="EMBL" id="FTOM01000001">
    <property type="protein sequence ID" value="SIS56493.1"/>
    <property type="molecule type" value="Genomic_DNA"/>
</dbReference>
<comment type="subunit">
    <text evidence="1">Component of the lipopolysaccharide transport and assembly complex.</text>
</comment>
<evidence type="ECO:0000256" key="2">
    <source>
        <dbReference type="SAM" id="MobiDB-lite"/>
    </source>
</evidence>
<comment type="similarity">
    <text evidence="1">Belongs to the LptD family.</text>
</comment>
<organism evidence="4 5">
    <name type="scientific">Phaeovulum vinaykumarii</name>
    <dbReference type="NCBI Taxonomy" id="407234"/>
    <lineage>
        <taxon>Bacteria</taxon>
        <taxon>Pseudomonadati</taxon>
        <taxon>Pseudomonadota</taxon>
        <taxon>Alphaproteobacteria</taxon>
        <taxon>Rhodobacterales</taxon>
        <taxon>Paracoccaceae</taxon>
        <taxon>Phaeovulum</taxon>
    </lineage>
</organism>
<evidence type="ECO:0000259" key="3">
    <source>
        <dbReference type="Pfam" id="PF04453"/>
    </source>
</evidence>
<dbReference type="Proteomes" id="UP000186098">
    <property type="component" value="Unassembled WGS sequence"/>
</dbReference>
<comment type="caution">
    <text evidence="1">Lacks conserved residue(s) required for the propagation of feature annotation.</text>
</comment>
<evidence type="ECO:0000256" key="1">
    <source>
        <dbReference type="HAMAP-Rule" id="MF_01411"/>
    </source>
</evidence>
<evidence type="ECO:0000313" key="4">
    <source>
        <dbReference type="EMBL" id="SIS56493.1"/>
    </source>
</evidence>
<keyword evidence="1" id="KW-0998">Cell outer membrane</keyword>
<proteinExistence type="inferred from homology"/>
<dbReference type="HAMAP" id="MF_01411">
    <property type="entry name" value="LPS_assembly_LptD"/>
    <property type="match status" value="1"/>
</dbReference>
<gene>
    <name evidence="1" type="primary">lptD</name>
    <name evidence="4" type="ORF">SAMN05421795_101607</name>
</gene>
<reference evidence="5" key="1">
    <citation type="submission" date="2017-01" db="EMBL/GenBank/DDBJ databases">
        <authorList>
            <person name="Varghese N."/>
            <person name="Submissions S."/>
        </authorList>
    </citation>
    <scope>NUCLEOTIDE SEQUENCE [LARGE SCALE GENOMIC DNA]</scope>
    <source>
        <strain evidence="5">DSM 18714</strain>
    </source>
</reference>
<comment type="subcellular location">
    <subcellularLocation>
        <location evidence="1">Cell outer membrane</location>
    </subcellularLocation>
</comment>
<feature type="domain" description="LptD C-terminal" evidence="3">
    <location>
        <begin position="317"/>
        <end position="680"/>
    </location>
</feature>
<dbReference type="OrthoDB" id="9760225at2"/>
<accession>A0A1N7K4H2</accession>
<dbReference type="PANTHER" id="PTHR30189:SF1">
    <property type="entry name" value="LPS-ASSEMBLY PROTEIN LPTD"/>
    <property type="match status" value="1"/>
</dbReference>
<protein>
    <recommendedName>
        <fullName evidence="1">LPS-assembly protein LptD</fullName>
    </recommendedName>
</protein>
<dbReference type="Pfam" id="PF04453">
    <property type="entry name" value="LptD"/>
    <property type="match status" value="1"/>
</dbReference>
<keyword evidence="5" id="KW-1185">Reference proteome</keyword>
<keyword evidence="1" id="KW-0732">Signal</keyword>
<sequence length="753" mass="81403">MKRRAPISPRPGAGAPRTARPAGRGLAAALTLAAGLHLGAGPGLAPTAAQAETLTGRPMATATATETREDAATLVADSIRLAPGDVLLAEGAVEVFYRGNHLTAESIRYDGKTDRIFVTGPLRLTEPGAEGAVILADQAEMSTDLRDGLLTGARMVLAREMQLAAATISRVSGRYTDLNRVVASSCRICADNPTPLWEIRADRLRHDTEKRQLLFDGAEFRALGLPIARIPHLRMPDPTVKRMTGFLTPSFRTTSGLGTGVKLPYFIVLGDHRDLTLTPYVSSDGMTTMGFRYRAATHSGLYAIEGALSRDDLIADTTRGYLFAQGRFALPDGFSLGLDLQLASDRSYLLDYGISDADRLWSGITLERVRRTELTWARLGQVYTMREGESNDLEPVQAVDAHKIRVFRPALIGGELEFDLSAHAHRRPSDLDVAGRDMARLGFSAQWRRNALLPGGILAAGLFDVTGNIYRIGQDSRYDETVSQTVPAAGVELRWPWVRQAGSAALVIEPVAQLLWSDTTRPRVPNEDSLLVEFDEGDLFSFSRFPGEDAREGGTRANLGISFTRFDAAGWSLGMTAGRVVRARAQAGFGTGSGLSGVQSDWLLAAHFASAGGLAVSNRALISGDFGDVTRNELRVAWSPGDDRSLSAGYLWMKPDLSEGRPSATSELTLDTTWRLSAGWSGRFASRYDFDAGRAARAGLGLRYENECVTLDLSLSRRYTSSTSVRPETDFGVSVALAGFGAGENRARRVCTR</sequence>
<keyword evidence="1" id="KW-0472">Membrane</keyword>
<dbReference type="InterPro" id="IPR007543">
    <property type="entry name" value="LptD_C"/>
</dbReference>
<dbReference type="GO" id="GO:0043165">
    <property type="term" value="P:Gram-negative-bacterium-type cell outer membrane assembly"/>
    <property type="evidence" value="ECO:0007669"/>
    <property type="project" value="UniProtKB-UniRule"/>
</dbReference>
<comment type="function">
    <text evidence="1">Involved in the assembly of lipopolysaccharide (LPS) at the surface of the outer membrane.</text>
</comment>
<dbReference type="STRING" id="407234.SAMN05421795_101607"/>
<dbReference type="PANTHER" id="PTHR30189">
    <property type="entry name" value="LPS-ASSEMBLY PROTEIN"/>
    <property type="match status" value="1"/>
</dbReference>
<dbReference type="GO" id="GO:0015920">
    <property type="term" value="P:lipopolysaccharide transport"/>
    <property type="evidence" value="ECO:0007669"/>
    <property type="project" value="InterPro"/>
</dbReference>
<name>A0A1N7K4H2_9RHOB</name>
<dbReference type="GO" id="GO:1990351">
    <property type="term" value="C:transporter complex"/>
    <property type="evidence" value="ECO:0007669"/>
    <property type="project" value="TreeGrafter"/>
</dbReference>
<evidence type="ECO:0000313" key="5">
    <source>
        <dbReference type="Proteomes" id="UP000186098"/>
    </source>
</evidence>
<feature type="compositionally biased region" description="Low complexity" evidence="2">
    <location>
        <begin position="10"/>
        <end position="21"/>
    </location>
</feature>